<dbReference type="EMBL" id="AP021861">
    <property type="protein sequence ID" value="BBO31970.1"/>
    <property type="molecule type" value="Genomic_DNA"/>
</dbReference>
<protein>
    <submittedName>
        <fullName evidence="1">Uncharacterized protein</fullName>
    </submittedName>
</protein>
<evidence type="ECO:0000313" key="2">
    <source>
        <dbReference type="Proteomes" id="UP000326837"/>
    </source>
</evidence>
<organism evidence="1 2">
    <name type="scientific">Lacipirellula parvula</name>
    <dbReference type="NCBI Taxonomy" id="2650471"/>
    <lineage>
        <taxon>Bacteria</taxon>
        <taxon>Pseudomonadati</taxon>
        <taxon>Planctomycetota</taxon>
        <taxon>Planctomycetia</taxon>
        <taxon>Pirellulales</taxon>
        <taxon>Lacipirellulaceae</taxon>
        <taxon>Lacipirellula</taxon>
    </lineage>
</organism>
<keyword evidence="2" id="KW-1185">Reference proteome</keyword>
<gene>
    <name evidence="1" type="ORF">PLANPX_1582</name>
</gene>
<dbReference type="KEGG" id="lpav:PLANPX_1582"/>
<dbReference type="AlphaFoldDB" id="A0A5K7X5X7"/>
<accession>A0A5K7X5X7</accession>
<evidence type="ECO:0000313" key="1">
    <source>
        <dbReference type="EMBL" id="BBO31970.1"/>
    </source>
</evidence>
<sequence length="55" mass="5787">MTIAAFPPRAGGGCFMSPLNLLLRGNDLKAIGDSKTAILSPPLRRSSNPEGYVDV</sequence>
<proteinExistence type="predicted"/>
<name>A0A5K7X5X7_9BACT</name>
<reference evidence="2" key="1">
    <citation type="submission" date="2019-10" db="EMBL/GenBank/DDBJ databases">
        <title>Lacipirellula parvula gen. nov., sp. nov., representing a lineage of planctomycetes widespread in freshwater anoxic habitats, and description of the family Lacipirellulaceae.</title>
        <authorList>
            <person name="Dedysh S.N."/>
            <person name="Kulichevskaya I.S."/>
            <person name="Beletsky A.V."/>
            <person name="Rakitin A.L."/>
            <person name="Mardanov A.V."/>
            <person name="Ivanova A.A."/>
            <person name="Saltykova V.X."/>
            <person name="Rijpstra W.I.C."/>
            <person name="Sinninghe Damste J.S."/>
            <person name="Ravin N.V."/>
        </authorList>
    </citation>
    <scope>NUCLEOTIDE SEQUENCE [LARGE SCALE GENOMIC DNA]</scope>
    <source>
        <strain evidence="2">PX69</strain>
    </source>
</reference>
<dbReference type="Proteomes" id="UP000326837">
    <property type="component" value="Chromosome"/>
</dbReference>